<keyword evidence="5" id="KW-1185">Reference proteome</keyword>
<evidence type="ECO:0000313" key="5">
    <source>
        <dbReference type="Proteomes" id="UP000694044"/>
    </source>
</evidence>
<accession>A0A8T1WMQ3</accession>
<dbReference type="EMBL" id="JAGDFM010000007">
    <property type="protein sequence ID" value="KAG7393009.1"/>
    <property type="molecule type" value="Genomic_DNA"/>
</dbReference>
<dbReference type="PANTHER" id="PTHR18849">
    <property type="entry name" value="LEUCINE RICH REPEAT PROTEIN"/>
    <property type="match status" value="1"/>
</dbReference>
<dbReference type="AlphaFoldDB" id="A0A8T1WMQ3"/>
<evidence type="ECO:0000256" key="1">
    <source>
        <dbReference type="ARBA" id="ARBA00022614"/>
    </source>
</evidence>
<organism evidence="4 5">
    <name type="scientific">Phytophthora pseudosyringae</name>
    <dbReference type="NCBI Taxonomy" id="221518"/>
    <lineage>
        <taxon>Eukaryota</taxon>
        <taxon>Sar</taxon>
        <taxon>Stramenopiles</taxon>
        <taxon>Oomycota</taxon>
        <taxon>Peronosporomycetes</taxon>
        <taxon>Peronosporales</taxon>
        <taxon>Peronosporaceae</taxon>
        <taxon>Phytophthora</taxon>
    </lineage>
</organism>
<feature type="region of interest" description="Disordered" evidence="3">
    <location>
        <begin position="620"/>
        <end position="673"/>
    </location>
</feature>
<feature type="compositionally biased region" description="Low complexity" evidence="3">
    <location>
        <begin position="647"/>
        <end position="671"/>
    </location>
</feature>
<dbReference type="InterPro" id="IPR001611">
    <property type="entry name" value="Leu-rich_rpt"/>
</dbReference>
<evidence type="ECO:0000256" key="3">
    <source>
        <dbReference type="SAM" id="MobiDB-lite"/>
    </source>
</evidence>
<feature type="region of interest" description="Disordered" evidence="3">
    <location>
        <begin position="191"/>
        <end position="210"/>
    </location>
</feature>
<keyword evidence="2" id="KW-0677">Repeat</keyword>
<proteinExistence type="predicted"/>
<dbReference type="Proteomes" id="UP000694044">
    <property type="component" value="Unassembled WGS sequence"/>
</dbReference>
<reference evidence="4" key="1">
    <citation type="submission" date="2021-02" db="EMBL/GenBank/DDBJ databases">
        <authorList>
            <person name="Palmer J.M."/>
        </authorList>
    </citation>
    <scope>NUCLEOTIDE SEQUENCE</scope>
    <source>
        <strain evidence="4">SCRP734</strain>
    </source>
</reference>
<dbReference type="PANTHER" id="PTHR18849:SF0">
    <property type="entry name" value="CILIA- AND FLAGELLA-ASSOCIATED PROTEIN 410-RELATED"/>
    <property type="match status" value="1"/>
</dbReference>
<dbReference type="PROSITE" id="PS51450">
    <property type="entry name" value="LRR"/>
    <property type="match status" value="1"/>
</dbReference>
<name>A0A8T1WMQ3_9STRA</name>
<feature type="compositionally biased region" description="Basic residues" evidence="3">
    <location>
        <begin position="191"/>
        <end position="206"/>
    </location>
</feature>
<evidence type="ECO:0000313" key="4">
    <source>
        <dbReference type="EMBL" id="KAG7393009.1"/>
    </source>
</evidence>
<dbReference type="OrthoDB" id="299656at2759"/>
<evidence type="ECO:0000256" key="2">
    <source>
        <dbReference type="ARBA" id="ARBA00022737"/>
    </source>
</evidence>
<protein>
    <submittedName>
        <fullName evidence="4">Uncharacterized protein</fullName>
    </submittedName>
</protein>
<comment type="caution">
    <text evidence="4">The sequence shown here is derived from an EMBL/GenBank/DDBJ whole genome shotgun (WGS) entry which is preliminary data.</text>
</comment>
<feature type="region of interest" description="Disordered" evidence="3">
    <location>
        <begin position="257"/>
        <end position="294"/>
    </location>
</feature>
<keyword evidence="1" id="KW-0433">Leucine-rich repeat</keyword>
<feature type="compositionally biased region" description="Basic and acidic residues" evidence="3">
    <location>
        <begin position="259"/>
        <end position="270"/>
    </location>
</feature>
<sequence length="771" mass="88048">MVNQQECEERVALDRGSASFRGRRLTVTPSSLFSMENVRRVDLSSNELTRFPGARVGQGLPCLEVLVLSNNLLHVLEDILALACASRLCELDVRDNPLRLSHNRLYLLEALLSHEASVDQDLLLELSHRDEALKSFTNSAQPPSKMLYRSRLPRRRGFPMLQVLNGDWITDSETHQVELERGKPLEYFRSRGHGAKRTKAGARRGNRKEASVDRIKVNERRFDGSRMTIKQMLRNEARTAAIPRPQVLKRYQIDTENGEEVHEGQQDSKAESPAWEPKTQANTDHQGDSDEDKDEHKLYRRLFRPLTALSVASETSDEQLETGTKLASRSSELEPWNYPISTFDDLHSDERQYVRYKSKHVGGTLERDDHFFESTTFLDCVAQCERSRRLTIRAVDLLTQPLVADTMESSTSTLHTTKLASSTQSAPDLPISEAAAALTDNLTANFSKRQALKSFERVAEFQRKQVVVSDHRIEAEVGDYLLGEHVALRHKTNQLLNGQAANEIRWRENAHGIEASLEESLSKVKLRNAVDLANTLGGSKEQKRLIQALIDADAKVIEEERLMEEHKSHRQRLRRINARQVVSSQTRRDVEFAKKLANLHAESPWQERNWKAKMKLLERQRDESEGIEPSTARTVPSSRRGQREQQSRTQANAKPTSASAAMAPSADAPPSQVTAKFRTIETVEKAALDPLAQVNSHDLLVRCSEIRQNKDKHVKALAMHRDRFLDEESEWEHMRQDPINVVRRHLRRKLYQDVQQIQIGSTEYFYSPIFQ</sequence>
<gene>
    <name evidence="4" type="ORF">PHYPSEUDO_013497</name>
</gene>